<evidence type="ECO:0008006" key="4">
    <source>
        <dbReference type="Google" id="ProtNLM"/>
    </source>
</evidence>
<evidence type="ECO:0000256" key="1">
    <source>
        <dbReference type="SAM" id="MobiDB-lite"/>
    </source>
</evidence>
<evidence type="ECO:0000313" key="2">
    <source>
        <dbReference type="EMBL" id="VDK31594.1"/>
    </source>
</evidence>
<organism evidence="2 3">
    <name type="scientific">Dibothriocephalus latus</name>
    <name type="common">Fish tapeworm</name>
    <name type="synonym">Diphyllobothrium latum</name>
    <dbReference type="NCBI Taxonomy" id="60516"/>
    <lineage>
        <taxon>Eukaryota</taxon>
        <taxon>Metazoa</taxon>
        <taxon>Spiralia</taxon>
        <taxon>Lophotrochozoa</taxon>
        <taxon>Platyhelminthes</taxon>
        <taxon>Cestoda</taxon>
        <taxon>Eucestoda</taxon>
        <taxon>Diphyllobothriidea</taxon>
        <taxon>Diphyllobothriidae</taxon>
        <taxon>Dibothriocephalus</taxon>
    </lineage>
</organism>
<feature type="region of interest" description="Disordered" evidence="1">
    <location>
        <begin position="205"/>
        <end position="226"/>
    </location>
</feature>
<dbReference type="EMBL" id="UYRU01001388">
    <property type="protein sequence ID" value="VDK31594.1"/>
    <property type="molecule type" value="Genomic_DNA"/>
</dbReference>
<accession>A0A3P6QFX5</accession>
<proteinExistence type="predicted"/>
<dbReference type="AlphaFoldDB" id="A0A3P6QFX5"/>
<gene>
    <name evidence="2" type="ORF">DILT_LOCUS351</name>
</gene>
<dbReference type="OrthoDB" id="5771769at2759"/>
<name>A0A3P6QFX5_DIBLA</name>
<keyword evidence="3" id="KW-1185">Reference proteome</keyword>
<sequence>MNLMNDNQYLSEGRFGELLLLIPTLQRVAKLLVMKIAAARRDGLHVDELLCDILLGEEIRVPLMLPTLDAANMQLQGPFGENTDPTDCSAMGFRGEVRQDLEPADWRSVDGGQFSVHQQLISCTDRSDVNGGLDVGHGNSWIYDNMSLSAEAHSYKQPPPVYVRKMEDELPCDALQKDLIGPFQGQAIEENKMPSQSDSFIEMNNGHNPGLACSPLPNYSAKKKTG</sequence>
<dbReference type="Proteomes" id="UP000281553">
    <property type="component" value="Unassembled WGS sequence"/>
</dbReference>
<evidence type="ECO:0000313" key="3">
    <source>
        <dbReference type="Proteomes" id="UP000281553"/>
    </source>
</evidence>
<reference evidence="2 3" key="1">
    <citation type="submission" date="2018-11" db="EMBL/GenBank/DDBJ databases">
        <authorList>
            <consortium name="Pathogen Informatics"/>
        </authorList>
    </citation>
    <scope>NUCLEOTIDE SEQUENCE [LARGE SCALE GENOMIC DNA]</scope>
</reference>
<protein>
    <recommendedName>
        <fullName evidence="4">NR LBD domain-containing protein</fullName>
    </recommendedName>
</protein>